<dbReference type="NCBIfam" id="NF033547">
    <property type="entry name" value="transpos_IS1595"/>
    <property type="match status" value="1"/>
</dbReference>
<evidence type="ECO:0000313" key="3">
    <source>
        <dbReference type="Proteomes" id="UP000005540"/>
    </source>
</evidence>
<protein>
    <submittedName>
        <fullName evidence="2">Transposase</fullName>
    </submittedName>
</protein>
<reference evidence="2 3" key="1">
    <citation type="submission" date="2009-04" db="EMBL/GenBank/DDBJ databases">
        <authorList>
            <person name="Reysenbach A.-L."/>
            <person name="Heidelberg J.F."/>
            <person name="Nelson W.C."/>
        </authorList>
    </citation>
    <scope>NUCLEOTIDE SEQUENCE [LARGE SCALE GENOMIC DNA]</scope>
    <source>
        <strain evidence="2 3">SS-5</strain>
    </source>
</reference>
<dbReference type="OrthoDB" id="9783459at2"/>
<feature type="domain" description="ISXO2-like transposase" evidence="1">
    <location>
        <begin position="123"/>
        <end position="261"/>
    </location>
</feature>
<dbReference type="Pfam" id="PF12762">
    <property type="entry name" value="DDE_Tnp_IS1595"/>
    <property type="match status" value="1"/>
</dbReference>
<evidence type="ECO:0000259" key="1">
    <source>
        <dbReference type="SMART" id="SM01126"/>
    </source>
</evidence>
<comment type="caution">
    <text evidence="2">The sequence shown here is derived from an EMBL/GenBank/DDBJ whole genome shotgun (WGS) entry which is preliminary data.</text>
</comment>
<dbReference type="AlphaFoldDB" id="C4FI92"/>
<organism evidence="2 3">
    <name type="scientific">Sulfurihydrogenibium yellowstonense SS-5</name>
    <dbReference type="NCBI Taxonomy" id="432331"/>
    <lineage>
        <taxon>Bacteria</taxon>
        <taxon>Pseudomonadati</taxon>
        <taxon>Aquificota</taxon>
        <taxon>Aquificia</taxon>
        <taxon>Aquificales</taxon>
        <taxon>Hydrogenothermaceae</taxon>
        <taxon>Sulfurihydrogenibium</taxon>
    </lineage>
</organism>
<proteinExistence type="predicted"/>
<sequence length="278" mass="32401">MNLVELLQIASSEEKAEGFLRERGVLKTFDSCPFCHAKNIGKIRRNFYKCYKCKIEWSVRKDSILEDLKVPFSKFILAVKLFILEVPAHKSHKELDLAYNTTHKIYTKLRQCIYKFVSKDDQLLSGEVEIDESYFGGKRKGSRGRGAKNKIPVFGILERNGKVKVEIVKDVSAETLLRETIKKVKRGSLIYTDKFKSYDSLVMYGFKHERIDKSVKFANGKVYINGIEGFWSYAKERLLKFHGVSKDNFIYYLKELEFRYNFRDNIDDSLYKCLGGIN</sequence>
<dbReference type="SMART" id="SM01126">
    <property type="entry name" value="DDE_Tnp_IS1595"/>
    <property type="match status" value="1"/>
</dbReference>
<dbReference type="RefSeq" id="WP_007545710.1">
    <property type="nucleotide sequence ID" value="NZ_ABZS01000016.1"/>
</dbReference>
<dbReference type="PANTHER" id="PTHR47163">
    <property type="entry name" value="DDE_TNP_IS1595 DOMAIN-CONTAINING PROTEIN"/>
    <property type="match status" value="1"/>
</dbReference>
<keyword evidence="3" id="KW-1185">Reference proteome</keyword>
<dbReference type="InterPro" id="IPR053164">
    <property type="entry name" value="IS1016-like_transposase"/>
</dbReference>
<dbReference type="Proteomes" id="UP000005540">
    <property type="component" value="Unassembled WGS sequence"/>
</dbReference>
<gene>
    <name evidence="2" type="ORF">SULYE_0276</name>
</gene>
<dbReference type="EMBL" id="ABZS01000016">
    <property type="protein sequence ID" value="EEP61215.1"/>
    <property type="molecule type" value="Genomic_DNA"/>
</dbReference>
<dbReference type="InterPro" id="IPR024445">
    <property type="entry name" value="Tnp_ISXO2-like"/>
</dbReference>
<evidence type="ECO:0000313" key="2">
    <source>
        <dbReference type="EMBL" id="EEP61215.1"/>
    </source>
</evidence>
<name>C4FI92_9AQUI</name>
<dbReference type="PANTHER" id="PTHR47163:SF2">
    <property type="entry name" value="SI:DKEY-17M8.2"/>
    <property type="match status" value="1"/>
</dbReference>
<accession>C4FI92</accession>